<evidence type="ECO:0000256" key="6">
    <source>
        <dbReference type="SAM" id="MobiDB-lite"/>
    </source>
</evidence>
<dbReference type="AlphaFoldDB" id="A0A6J7DKX9"/>
<reference evidence="9" key="1">
    <citation type="submission" date="2020-05" db="EMBL/GenBank/DDBJ databases">
        <authorList>
            <person name="Chiriac C."/>
            <person name="Salcher M."/>
            <person name="Ghai R."/>
            <person name="Kavagutti S V."/>
        </authorList>
    </citation>
    <scope>NUCLEOTIDE SEQUENCE</scope>
</reference>
<dbReference type="InterPro" id="IPR050291">
    <property type="entry name" value="CDF_Transporter"/>
</dbReference>
<feature type="compositionally biased region" description="Basic and acidic residues" evidence="6">
    <location>
        <begin position="217"/>
        <end position="233"/>
    </location>
</feature>
<dbReference type="GO" id="GO:0015341">
    <property type="term" value="F:zinc efflux antiporter activity"/>
    <property type="evidence" value="ECO:0007669"/>
    <property type="project" value="TreeGrafter"/>
</dbReference>
<evidence type="ECO:0000259" key="8">
    <source>
        <dbReference type="Pfam" id="PF01545"/>
    </source>
</evidence>
<dbReference type="GO" id="GO:0015093">
    <property type="term" value="F:ferrous iron transmembrane transporter activity"/>
    <property type="evidence" value="ECO:0007669"/>
    <property type="project" value="TreeGrafter"/>
</dbReference>
<comment type="subcellular location">
    <subcellularLocation>
        <location evidence="1">Membrane</location>
        <topology evidence="1">Multi-pass membrane protein</topology>
    </subcellularLocation>
</comment>
<keyword evidence="3 7" id="KW-0812">Transmembrane</keyword>
<dbReference type="SUPFAM" id="SSF161111">
    <property type="entry name" value="Cation efflux protein transmembrane domain-like"/>
    <property type="match status" value="1"/>
</dbReference>
<dbReference type="Gene3D" id="1.20.1510.10">
    <property type="entry name" value="Cation efflux protein transmembrane domain"/>
    <property type="match status" value="1"/>
</dbReference>
<evidence type="ECO:0000256" key="7">
    <source>
        <dbReference type="SAM" id="Phobius"/>
    </source>
</evidence>
<feature type="region of interest" description="Disordered" evidence="6">
    <location>
        <begin position="210"/>
        <end position="233"/>
    </location>
</feature>
<protein>
    <submittedName>
        <fullName evidence="9">Unannotated protein</fullName>
    </submittedName>
</protein>
<proteinExistence type="predicted"/>
<keyword evidence="4 7" id="KW-1133">Transmembrane helix</keyword>
<dbReference type="PANTHER" id="PTHR43840">
    <property type="entry name" value="MITOCHONDRIAL METAL TRANSPORTER 1-RELATED"/>
    <property type="match status" value="1"/>
</dbReference>
<evidence type="ECO:0000256" key="2">
    <source>
        <dbReference type="ARBA" id="ARBA00022448"/>
    </source>
</evidence>
<dbReference type="Pfam" id="PF01545">
    <property type="entry name" value="Cation_efflux"/>
    <property type="match status" value="1"/>
</dbReference>
<name>A0A6J7DKX9_9ZZZZ</name>
<evidence type="ECO:0000256" key="4">
    <source>
        <dbReference type="ARBA" id="ARBA00022989"/>
    </source>
</evidence>
<dbReference type="GO" id="GO:0005886">
    <property type="term" value="C:plasma membrane"/>
    <property type="evidence" value="ECO:0007669"/>
    <property type="project" value="TreeGrafter"/>
</dbReference>
<keyword evidence="5 7" id="KW-0472">Membrane</keyword>
<feature type="transmembrane region" description="Helical" evidence="7">
    <location>
        <begin position="157"/>
        <end position="176"/>
    </location>
</feature>
<dbReference type="NCBIfam" id="TIGR01297">
    <property type="entry name" value="CDF"/>
    <property type="match status" value="1"/>
</dbReference>
<evidence type="ECO:0000313" key="9">
    <source>
        <dbReference type="EMBL" id="CAB4868969.1"/>
    </source>
</evidence>
<feature type="domain" description="Cation efflux protein transmembrane" evidence="8">
    <location>
        <begin position="28"/>
        <end position="197"/>
    </location>
</feature>
<evidence type="ECO:0000256" key="5">
    <source>
        <dbReference type="ARBA" id="ARBA00023136"/>
    </source>
</evidence>
<sequence length="233" mass="24148">MHGPGHSHAPMDKDVLRSREGVRAVVQSLAVLLLTAGAQGVVFFWSGSIALLADLIHNVGDALTAVPVGVAFLLHSKRAEKWAGMAVVAAILISGLIAGYEAISRFIDPQTVTHLPAVAIAGVLGYVGNRWVSLIRLRAGEKINSAALIADGEHARADAIVSLGVVATAAVVAVGLPVADPIIGLLITVGILRITWQSWAVVRADIDSDGSAGTAGHEPHHDHDHGAAHDHAH</sequence>
<dbReference type="InterPro" id="IPR027469">
    <property type="entry name" value="Cation_efflux_TMD_sf"/>
</dbReference>
<keyword evidence="2" id="KW-0813">Transport</keyword>
<gene>
    <name evidence="9" type="ORF">UFOPK3444_00614</name>
</gene>
<dbReference type="InterPro" id="IPR058533">
    <property type="entry name" value="Cation_efflux_TM"/>
</dbReference>
<feature type="transmembrane region" description="Helical" evidence="7">
    <location>
        <begin position="82"/>
        <end position="103"/>
    </location>
</feature>
<dbReference type="GO" id="GO:0006882">
    <property type="term" value="P:intracellular zinc ion homeostasis"/>
    <property type="evidence" value="ECO:0007669"/>
    <property type="project" value="TreeGrafter"/>
</dbReference>
<feature type="transmembrane region" description="Helical" evidence="7">
    <location>
        <begin position="55"/>
        <end position="75"/>
    </location>
</feature>
<dbReference type="GO" id="GO:0015086">
    <property type="term" value="F:cadmium ion transmembrane transporter activity"/>
    <property type="evidence" value="ECO:0007669"/>
    <property type="project" value="TreeGrafter"/>
</dbReference>
<dbReference type="EMBL" id="CAFBLU010000007">
    <property type="protein sequence ID" value="CAB4868969.1"/>
    <property type="molecule type" value="Genomic_DNA"/>
</dbReference>
<dbReference type="InterPro" id="IPR002524">
    <property type="entry name" value="Cation_efflux"/>
</dbReference>
<evidence type="ECO:0000256" key="3">
    <source>
        <dbReference type="ARBA" id="ARBA00022692"/>
    </source>
</evidence>
<accession>A0A6J7DKX9</accession>
<feature type="transmembrane region" description="Helical" evidence="7">
    <location>
        <begin position="21"/>
        <end position="43"/>
    </location>
</feature>
<organism evidence="9">
    <name type="scientific">freshwater metagenome</name>
    <dbReference type="NCBI Taxonomy" id="449393"/>
    <lineage>
        <taxon>unclassified sequences</taxon>
        <taxon>metagenomes</taxon>
        <taxon>ecological metagenomes</taxon>
    </lineage>
</organism>
<feature type="transmembrane region" description="Helical" evidence="7">
    <location>
        <begin position="115"/>
        <end position="137"/>
    </location>
</feature>
<dbReference type="PANTHER" id="PTHR43840:SF15">
    <property type="entry name" value="MITOCHONDRIAL METAL TRANSPORTER 1-RELATED"/>
    <property type="match status" value="1"/>
</dbReference>
<evidence type="ECO:0000256" key="1">
    <source>
        <dbReference type="ARBA" id="ARBA00004141"/>
    </source>
</evidence>